<proteinExistence type="predicted"/>
<dbReference type="RefSeq" id="WP_069155429.1">
    <property type="nucleotide sequence ID" value="NZ_BAABXS010000001.1"/>
</dbReference>
<dbReference type="EMBL" id="MCGI01000001">
    <property type="protein sequence ID" value="ODM12461.1"/>
    <property type="molecule type" value="Genomic_DNA"/>
</dbReference>
<dbReference type="PANTHER" id="PTHR35810:SF1">
    <property type="entry name" value="CYTOPLASMIC PROTEIN"/>
    <property type="match status" value="1"/>
</dbReference>
<dbReference type="PATRIC" id="fig|1432052.3.peg.175"/>
<dbReference type="Proteomes" id="UP000095003">
    <property type="component" value="Unassembled WGS sequence"/>
</dbReference>
<gene>
    <name evidence="1" type="ORF">BEH84_00175</name>
</gene>
<accession>A0A1E3AVB2</accession>
<sequence>MANDNTILIYQDENEITKISVRFADEDLWLTQNQLAEIYDTTQQNISQHIEGIYQDKELDRKATNKKFLLVRTE</sequence>
<dbReference type="GeneID" id="93304914"/>
<protein>
    <recommendedName>
        <fullName evidence="3">Cell filamentation protein Fic</fullName>
    </recommendedName>
</protein>
<evidence type="ECO:0000313" key="1">
    <source>
        <dbReference type="EMBL" id="ODM12461.1"/>
    </source>
</evidence>
<evidence type="ECO:0008006" key="3">
    <source>
        <dbReference type="Google" id="ProtNLM"/>
    </source>
</evidence>
<organism evidence="1 2">
    <name type="scientific">Eisenbergiella tayi</name>
    <dbReference type="NCBI Taxonomy" id="1432052"/>
    <lineage>
        <taxon>Bacteria</taxon>
        <taxon>Bacillati</taxon>
        <taxon>Bacillota</taxon>
        <taxon>Clostridia</taxon>
        <taxon>Lachnospirales</taxon>
        <taxon>Lachnospiraceae</taxon>
        <taxon>Eisenbergiella</taxon>
    </lineage>
</organism>
<comment type="caution">
    <text evidence="1">The sequence shown here is derived from an EMBL/GenBank/DDBJ whole genome shotgun (WGS) entry which is preliminary data.</text>
</comment>
<reference evidence="1 2" key="1">
    <citation type="submission" date="2016-07" db="EMBL/GenBank/DDBJ databases">
        <title>Characterization of isolates of Eisenbergiella tayi derived from blood cultures, using whole genome sequencing.</title>
        <authorList>
            <person name="Burdz T."/>
            <person name="Wiebe D."/>
            <person name="Huynh C."/>
            <person name="Bernard K."/>
        </authorList>
    </citation>
    <scope>NUCLEOTIDE SEQUENCE [LARGE SCALE GENOMIC DNA]</scope>
    <source>
        <strain evidence="1 2">NML 120489</strain>
    </source>
</reference>
<dbReference type="AlphaFoldDB" id="A0A1E3AVB2"/>
<dbReference type="PANTHER" id="PTHR35810">
    <property type="entry name" value="CYTOPLASMIC PROTEIN-RELATED"/>
    <property type="match status" value="1"/>
</dbReference>
<name>A0A1E3AVB2_9FIRM</name>
<evidence type="ECO:0000313" key="2">
    <source>
        <dbReference type="Proteomes" id="UP000095003"/>
    </source>
</evidence>